<dbReference type="EMBL" id="CAKMRJ010001112">
    <property type="protein sequence ID" value="CAH1421455.1"/>
    <property type="molecule type" value="Genomic_DNA"/>
</dbReference>
<evidence type="ECO:0000313" key="2">
    <source>
        <dbReference type="EMBL" id="CAH1421455.1"/>
    </source>
</evidence>
<sequence length="175" mass="19636">MERYAPTAKDLASRDVSRSMTMEIREVRGVGQNEESHLPSPECPTTRGSQGETSCLASVHGANRLDLGANSLLDIGVFGRACANRAAEIHKPGKKQKTLEKDAGEKTIAWLDKIRNTNGSLHSRIRLNMLNRSCKIMLLSFTHVHETLEEGCDLMYKAWESYHDVNLKDRSLIWN</sequence>
<dbReference type="GO" id="GO:0050660">
    <property type="term" value="F:flavin adenine dinucleotide binding"/>
    <property type="evidence" value="ECO:0007669"/>
    <property type="project" value="TreeGrafter"/>
</dbReference>
<dbReference type="GO" id="GO:0006121">
    <property type="term" value="P:mitochondrial electron transport, succinate to ubiquinone"/>
    <property type="evidence" value="ECO:0007669"/>
    <property type="project" value="TreeGrafter"/>
</dbReference>
<evidence type="ECO:0000256" key="1">
    <source>
        <dbReference type="SAM" id="MobiDB-lite"/>
    </source>
</evidence>
<dbReference type="InterPro" id="IPR036188">
    <property type="entry name" value="FAD/NAD-bd_sf"/>
</dbReference>
<dbReference type="AlphaFoldDB" id="A0AAU9MHQ3"/>
<dbReference type="Proteomes" id="UP001157418">
    <property type="component" value="Unassembled WGS sequence"/>
</dbReference>
<dbReference type="GO" id="GO:0009055">
    <property type="term" value="F:electron transfer activity"/>
    <property type="evidence" value="ECO:0007669"/>
    <property type="project" value="TreeGrafter"/>
</dbReference>
<name>A0AAU9MHQ3_9ASTR</name>
<dbReference type="GO" id="GO:0005739">
    <property type="term" value="C:mitochondrion"/>
    <property type="evidence" value="ECO:0007669"/>
    <property type="project" value="GOC"/>
</dbReference>
<comment type="caution">
    <text evidence="2">The sequence shown here is derived from an EMBL/GenBank/DDBJ whole genome shotgun (WGS) entry which is preliminary data.</text>
</comment>
<proteinExistence type="predicted"/>
<gene>
    <name evidence="2" type="ORF">LVIROSA_LOCUS8858</name>
</gene>
<accession>A0AAU9MHQ3</accession>
<dbReference type="GO" id="GO:0008177">
    <property type="term" value="F:succinate dehydrogenase (quinone) activity"/>
    <property type="evidence" value="ECO:0007669"/>
    <property type="project" value="TreeGrafter"/>
</dbReference>
<keyword evidence="3" id="KW-1185">Reference proteome</keyword>
<organism evidence="2 3">
    <name type="scientific">Lactuca virosa</name>
    <dbReference type="NCBI Taxonomy" id="75947"/>
    <lineage>
        <taxon>Eukaryota</taxon>
        <taxon>Viridiplantae</taxon>
        <taxon>Streptophyta</taxon>
        <taxon>Embryophyta</taxon>
        <taxon>Tracheophyta</taxon>
        <taxon>Spermatophyta</taxon>
        <taxon>Magnoliopsida</taxon>
        <taxon>eudicotyledons</taxon>
        <taxon>Gunneridae</taxon>
        <taxon>Pentapetalae</taxon>
        <taxon>asterids</taxon>
        <taxon>campanulids</taxon>
        <taxon>Asterales</taxon>
        <taxon>Asteraceae</taxon>
        <taxon>Cichorioideae</taxon>
        <taxon>Cichorieae</taxon>
        <taxon>Lactucinae</taxon>
        <taxon>Lactuca</taxon>
    </lineage>
</organism>
<dbReference type="PANTHER" id="PTHR11632:SF51">
    <property type="entry name" value="SUCCINATE DEHYDROGENASE [UBIQUINONE] FLAVOPROTEIN SUBUNIT, MITOCHONDRIAL"/>
    <property type="match status" value="1"/>
</dbReference>
<dbReference type="InterPro" id="IPR030664">
    <property type="entry name" value="SdhA/FrdA/AprA"/>
</dbReference>
<evidence type="ECO:0000313" key="3">
    <source>
        <dbReference type="Proteomes" id="UP001157418"/>
    </source>
</evidence>
<feature type="region of interest" description="Disordered" evidence="1">
    <location>
        <begin position="29"/>
        <end position="52"/>
    </location>
</feature>
<reference evidence="2 3" key="1">
    <citation type="submission" date="2022-01" db="EMBL/GenBank/DDBJ databases">
        <authorList>
            <person name="Xiong W."/>
            <person name="Schranz E."/>
        </authorList>
    </citation>
    <scope>NUCLEOTIDE SEQUENCE [LARGE SCALE GENOMIC DNA]</scope>
</reference>
<dbReference type="PANTHER" id="PTHR11632">
    <property type="entry name" value="SUCCINATE DEHYDROGENASE 2 FLAVOPROTEIN SUBUNIT"/>
    <property type="match status" value="1"/>
</dbReference>
<dbReference type="Gene3D" id="3.50.50.60">
    <property type="entry name" value="FAD/NAD(P)-binding domain"/>
    <property type="match status" value="1"/>
</dbReference>
<protein>
    <submittedName>
        <fullName evidence="2">Uncharacterized protein</fullName>
    </submittedName>
</protein>